<dbReference type="PROSITE" id="PS50023">
    <property type="entry name" value="LIM_DOMAIN_2"/>
    <property type="match status" value="1"/>
</dbReference>
<evidence type="ECO:0000256" key="8">
    <source>
        <dbReference type="ARBA" id="ARBA00023242"/>
    </source>
</evidence>
<evidence type="ECO:0000313" key="16">
    <source>
        <dbReference type="Proteomes" id="UP000748531"/>
    </source>
</evidence>
<sequence length="452" mass="50284">MSAVLSGPTALTHDVNSYIPDRLRSQPAPSFQHFSSRRHLHDQVGRPSSHLSPAPYPNESAPPGSLLETETFPSEHPSDALPSTRLMPLCTRCHQPILDPYLYRILDCSWHESCAVCSVCSAELSDVCFMHEGKLFCRKDYDRLHATRCVNCRQPMRSHELFMRARHPPSSPDKPAPPDLIFHVSCFVCSVCQQPLAAGDPYTIDCDTNRPVCRTDYLASRSAVSPTSHADPLESSPPHPRPQSHDPHWIAPQSCVSGSPESTRLRFRYDAHLSSSSTNPTLLNGSSSKRIRTSLTEEQRSRLQKAYELNARPSKLVRESLASMLSVPLRVVQVWFQNQRARDKRAFDQLQRQQSKRSQHRVGRSTANWANDGGDPERSNVSPAMMTPSPRTSVESGSFAEFDGLSGDRFQGPSGTRPVEVDDHVASNSQLWIPASQSVWQMGSGLADSAVR</sequence>
<evidence type="ECO:0000256" key="2">
    <source>
        <dbReference type="ARBA" id="ARBA00022723"/>
    </source>
</evidence>
<dbReference type="SUPFAM" id="SSF57716">
    <property type="entry name" value="Glucocorticoid receptor-like (DNA-binding domain)"/>
    <property type="match status" value="2"/>
</dbReference>
<dbReference type="GO" id="GO:0000977">
    <property type="term" value="F:RNA polymerase II transcription regulatory region sequence-specific DNA binding"/>
    <property type="evidence" value="ECO:0007669"/>
    <property type="project" value="TreeGrafter"/>
</dbReference>
<accession>A0A8J4WZH8</accession>
<dbReference type="Pfam" id="PF00046">
    <property type="entry name" value="Homeodomain"/>
    <property type="match status" value="1"/>
</dbReference>
<comment type="subcellular location">
    <subcellularLocation>
        <location evidence="1 9 11">Nucleus</location>
    </subcellularLocation>
</comment>
<dbReference type="PROSITE" id="PS50071">
    <property type="entry name" value="HOMEOBOX_2"/>
    <property type="match status" value="1"/>
</dbReference>
<feature type="region of interest" description="Disordered" evidence="12">
    <location>
        <begin position="28"/>
        <end position="79"/>
    </location>
</feature>
<evidence type="ECO:0000256" key="7">
    <source>
        <dbReference type="ARBA" id="ARBA00023155"/>
    </source>
</evidence>
<dbReference type="GO" id="GO:0046872">
    <property type="term" value="F:metal ion binding"/>
    <property type="evidence" value="ECO:0007669"/>
    <property type="project" value="UniProtKB-KW"/>
</dbReference>
<feature type="DNA-binding region" description="Homeobox" evidence="9">
    <location>
        <begin position="288"/>
        <end position="347"/>
    </location>
</feature>
<dbReference type="CDD" id="cd00086">
    <property type="entry name" value="homeodomain"/>
    <property type="match status" value="1"/>
</dbReference>
<protein>
    <submittedName>
        <fullName evidence="15">LIM/homeobox protein Lhx5</fullName>
    </submittedName>
</protein>
<dbReference type="InterPro" id="IPR017970">
    <property type="entry name" value="Homeobox_CS"/>
</dbReference>
<keyword evidence="6 9" id="KW-0238">DNA-binding</keyword>
<dbReference type="InterPro" id="IPR009057">
    <property type="entry name" value="Homeodomain-like_sf"/>
</dbReference>
<dbReference type="PANTHER" id="PTHR24208">
    <property type="entry name" value="LIM/HOMEOBOX PROTEIN LHX"/>
    <property type="match status" value="1"/>
</dbReference>
<evidence type="ECO:0000256" key="12">
    <source>
        <dbReference type="SAM" id="MobiDB-lite"/>
    </source>
</evidence>
<dbReference type="SMART" id="SM00132">
    <property type="entry name" value="LIM"/>
    <property type="match status" value="2"/>
</dbReference>
<proteinExistence type="predicted"/>
<dbReference type="Gene3D" id="2.10.110.10">
    <property type="entry name" value="Cysteine Rich Protein"/>
    <property type="match status" value="2"/>
</dbReference>
<dbReference type="PANTHER" id="PTHR24208:SF166">
    <property type="entry name" value="LIM HOMEOBOX TRANSCRIPTION FACTOR 1 ALPHA, ISOFORM B"/>
    <property type="match status" value="1"/>
</dbReference>
<keyword evidence="8 9" id="KW-0539">Nucleus</keyword>
<evidence type="ECO:0000256" key="5">
    <source>
        <dbReference type="ARBA" id="ARBA00023038"/>
    </source>
</evidence>
<dbReference type="InterPro" id="IPR001781">
    <property type="entry name" value="Znf_LIM"/>
</dbReference>
<evidence type="ECO:0000256" key="10">
    <source>
        <dbReference type="PROSITE-ProRule" id="PRU00125"/>
    </source>
</evidence>
<dbReference type="GO" id="GO:0000981">
    <property type="term" value="F:DNA-binding transcription factor activity, RNA polymerase II-specific"/>
    <property type="evidence" value="ECO:0007669"/>
    <property type="project" value="InterPro"/>
</dbReference>
<dbReference type="InterPro" id="IPR001356">
    <property type="entry name" value="HD"/>
</dbReference>
<dbReference type="GO" id="GO:0030182">
    <property type="term" value="P:neuron differentiation"/>
    <property type="evidence" value="ECO:0007669"/>
    <property type="project" value="TreeGrafter"/>
</dbReference>
<keyword evidence="16" id="KW-1185">Reference proteome</keyword>
<keyword evidence="2 10" id="KW-0479">Metal-binding</keyword>
<evidence type="ECO:0000256" key="6">
    <source>
        <dbReference type="ARBA" id="ARBA00023125"/>
    </source>
</evidence>
<reference evidence="15" key="1">
    <citation type="submission" date="2019-05" db="EMBL/GenBank/DDBJ databases">
        <title>Annotation for the trematode Paragonimus heterotremus.</title>
        <authorList>
            <person name="Choi Y.-J."/>
        </authorList>
    </citation>
    <scope>NUCLEOTIDE SEQUENCE</scope>
    <source>
        <strain evidence="15">LC</strain>
    </source>
</reference>
<keyword evidence="7 9" id="KW-0371">Homeobox</keyword>
<evidence type="ECO:0000256" key="9">
    <source>
        <dbReference type="PROSITE-ProRule" id="PRU00108"/>
    </source>
</evidence>
<dbReference type="EMBL" id="LUCH01003154">
    <property type="protein sequence ID" value="KAF5400477.1"/>
    <property type="molecule type" value="Genomic_DNA"/>
</dbReference>
<feature type="region of interest" description="Disordered" evidence="12">
    <location>
        <begin position="224"/>
        <end position="257"/>
    </location>
</feature>
<keyword evidence="5 10" id="KW-0440">LIM domain</keyword>
<dbReference type="PROSITE" id="PS00027">
    <property type="entry name" value="HOMEOBOX_1"/>
    <property type="match status" value="1"/>
</dbReference>
<gene>
    <name evidence="15" type="ORF">PHET_06003</name>
</gene>
<evidence type="ECO:0000256" key="1">
    <source>
        <dbReference type="ARBA" id="ARBA00004123"/>
    </source>
</evidence>
<dbReference type="InterPro" id="IPR050453">
    <property type="entry name" value="LIM_Homeobox_TF"/>
</dbReference>
<name>A0A8J4WZH8_9TREM</name>
<dbReference type="Gene3D" id="1.10.10.60">
    <property type="entry name" value="Homeodomain-like"/>
    <property type="match status" value="1"/>
</dbReference>
<evidence type="ECO:0000313" key="15">
    <source>
        <dbReference type="EMBL" id="KAF5400477.1"/>
    </source>
</evidence>
<evidence type="ECO:0000256" key="11">
    <source>
        <dbReference type="RuleBase" id="RU000682"/>
    </source>
</evidence>
<dbReference type="SUPFAM" id="SSF46689">
    <property type="entry name" value="Homeodomain-like"/>
    <property type="match status" value="1"/>
</dbReference>
<dbReference type="OrthoDB" id="6159439at2759"/>
<comment type="caution">
    <text evidence="15">The sequence shown here is derived from an EMBL/GenBank/DDBJ whole genome shotgun (WGS) entry which is preliminary data.</text>
</comment>
<keyword evidence="4 10" id="KW-0862">Zinc</keyword>
<evidence type="ECO:0000259" key="13">
    <source>
        <dbReference type="PROSITE" id="PS50023"/>
    </source>
</evidence>
<dbReference type="Proteomes" id="UP000748531">
    <property type="component" value="Unassembled WGS sequence"/>
</dbReference>
<feature type="domain" description="Homeobox" evidence="14">
    <location>
        <begin position="286"/>
        <end position="346"/>
    </location>
</feature>
<dbReference type="Pfam" id="PF00412">
    <property type="entry name" value="LIM"/>
    <property type="match status" value="2"/>
</dbReference>
<feature type="domain" description="LIM zinc-binding" evidence="13">
    <location>
        <begin position="88"/>
        <end position="147"/>
    </location>
</feature>
<dbReference type="AlphaFoldDB" id="A0A8J4WZH8"/>
<keyword evidence="3" id="KW-0677">Repeat</keyword>
<evidence type="ECO:0000259" key="14">
    <source>
        <dbReference type="PROSITE" id="PS50071"/>
    </source>
</evidence>
<organism evidence="15 16">
    <name type="scientific">Paragonimus heterotremus</name>
    <dbReference type="NCBI Taxonomy" id="100268"/>
    <lineage>
        <taxon>Eukaryota</taxon>
        <taxon>Metazoa</taxon>
        <taxon>Spiralia</taxon>
        <taxon>Lophotrochozoa</taxon>
        <taxon>Platyhelminthes</taxon>
        <taxon>Trematoda</taxon>
        <taxon>Digenea</taxon>
        <taxon>Plagiorchiida</taxon>
        <taxon>Troglotremata</taxon>
        <taxon>Troglotrematidae</taxon>
        <taxon>Paragonimus</taxon>
    </lineage>
</organism>
<feature type="region of interest" description="Disordered" evidence="12">
    <location>
        <begin position="346"/>
        <end position="397"/>
    </location>
</feature>
<feature type="compositionally biased region" description="Basic residues" evidence="12">
    <location>
        <begin position="354"/>
        <end position="363"/>
    </location>
</feature>
<evidence type="ECO:0000256" key="4">
    <source>
        <dbReference type="ARBA" id="ARBA00022833"/>
    </source>
</evidence>
<dbReference type="GO" id="GO:0005634">
    <property type="term" value="C:nucleus"/>
    <property type="evidence" value="ECO:0007669"/>
    <property type="project" value="UniProtKB-SubCell"/>
</dbReference>
<evidence type="ECO:0000256" key="3">
    <source>
        <dbReference type="ARBA" id="ARBA00022737"/>
    </source>
</evidence>
<dbReference type="SMART" id="SM00389">
    <property type="entry name" value="HOX"/>
    <property type="match status" value="1"/>
</dbReference>